<dbReference type="Proteomes" id="UP001161757">
    <property type="component" value="Unassembled WGS sequence"/>
</dbReference>
<feature type="compositionally biased region" description="Low complexity" evidence="1">
    <location>
        <begin position="29"/>
        <end position="40"/>
    </location>
</feature>
<name>A0AAN6F113_EXODE</name>
<organism evidence="3 4">
    <name type="scientific">Exophiala dermatitidis</name>
    <name type="common">Black yeast-like fungus</name>
    <name type="synonym">Wangiella dermatitidis</name>
    <dbReference type="NCBI Taxonomy" id="5970"/>
    <lineage>
        <taxon>Eukaryota</taxon>
        <taxon>Fungi</taxon>
        <taxon>Dikarya</taxon>
        <taxon>Ascomycota</taxon>
        <taxon>Pezizomycotina</taxon>
        <taxon>Eurotiomycetes</taxon>
        <taxon>Chaetothyriomycetidae</taxon>
        <taxon>Chaetothyriales</taxon>
        <taxon>Herpotrichiellaceae</taxon>
        <taxon>Exophiala</taxon>
    </lineage>
</organism>
<feature type="region of interest" description="Disordered" evidence="1">
    <location>
        <begin position="1"/>
        <end position="40"/>
    </location>
</feature>
<reference evidence="3" key="1">
    <citation type="submission" date="2023-01" db="EMBL/GenBank/DDBJ databases">
        <title>Exophiala dermititidis isolated from Cystic Fibrosis Patient.</title>
        <authorList>
            <person name="Kurbessoian T."/>
            <person name="Crocker A."/>
            <person name="Murante D."/>
            <person name="Hogan D.A."/>
            <person name="Stajich J.E."/>
        </authorList>
    </citation>
    <scope>NUCLEOTIDE SEQUENCE</scope>
    <source>
        <strain evidence="3">Ex8</strain>
    </source>
</reference>
<accession>A0AAN6F113</accession>
<evidence type="ECO:0000256" key="1">
    <source>
        <dbReference type="SAM" id="MobiDB-lite"/>
    </source>
</evidence>
<dbReference type="InterPro" id="IPR052895">
    <property type="entry name" value="HetReg/Transcr_Mod"/>
</dbReference>
<evidence type="ECO:0000313" key="4">
    <source>
        <dbReference type="Proteomes" id="UP001161757"/>
    </source>
</evidence>
<feature type="compositionally biased region" description="Low complexity" evidence="1">
    <location>
        <begin position="12"/>
        <end position="22"/>
    </location>
</feature>
<dbReference type="PANTHER" id="PTHR24148">
    <property type="entry name" value="ANKYRIN REPEAT DOMAIN-CONTAINING PROTEIN 39 HOMOLOG-RELATED"/>
    <property type="match status" value="1"/>
</dbReference>
<dbReference type="PANTHER" id="PTHR24148:SF64">
    <property type="entry name" value="HETEROKARYON INCOMPATIBILITY DOMAIN-CONTAINING PROTEIN"/>
    <property type="match status" value="1"/>
</dbReference>
<feature type="compositionally biased region" description="Basic residues" evidence="1">
    <location>
        <begin position="1"/>
        <end position="11"/>
    </location>
</feature>
<dbReference type="AlphaFoldDB" id="A0AAN6F113"/>
<gene>
    <name evidence="3" type="ORF">HRR80_002134</name>
</gene>
<proteinExistence type="predicted"/>
<sequence>MKRLFGKKKKAATTAPESPSSSNRPFQPVTSSSQTKSQQSLSVKPAYLNLQEFTLPPQAYSVFATARDEEIHLDRCRRCSNVFVHTFMEWTTKIIAGIPPPHHEYTAISYVWGDYILLPLKCTNCKTKFRIPMHSAYRFRRLMMMTANSGDTVWLDALSIDQEDDEEKAKVLAVMGDIYSRAKTVAVLFPEGDRDGFHLVYDLTQAATAINNNKLEFSQSGQDGHPDTRLQELSKVCADFYGMLDQLDLTLYRYTYWRRAWTFQEWALARNLSITWEGGMPLNLVPVKTTILHAATLTAVYAFSQGAYATIKMGFPQAAVPGKFETLRRLFPDEEAFNPPGMVDEKQLVFDMLMSSMSFGSALGLRAAKGRDLSRLADPEPVHELYDLRPGLPLSAEERFRHRLCMALHSFGMSKREARYEADLVNCWASMCNIRCRYNVHDSYAVALQEMLHSLRTNHGVQVFNFHVTTSGASGEVDTLFQEYARPHDQCNARGKFNDVPIFSGRADTAVHLRLAIEKPLVLPRLTGSGVQLRKIKGAAIEFVVPLTNKEEVLYHMSTAVSGTADQFVFGNVLSNISDVLEVASLDSLQRSSLVIVSIPLLSDSPDANAKYQELGGLVVWAVVPTIGLNGSFVARESLNGTLVLAGPGPDNAGDGRGNGQWAVLAYLTLTDHQSGTLLLPVDVHGLDCPCPADHGVGYMNLTLKSPVRRGVVNGALLDDRIIRGVVRFEPASCTAY</sequence>
<dbReference type="Pfam" id="PF06985">
    <property type="entry name" value="HET"/>
    <property type="match status" value="1"/>
</dbReference>
<comment type="caution">
    <text evidence="3">The sequence shown here is derived from an EMBL/GenBank/DDBJ whole genome shotgun (WGS) entry which is preliminary data.</text>
</comment>
<evidence type="ECO:0000259" key="2">
    <source>
        <dbReference type="Pfam" id="PF06985"/>
    </source>
</evidence>
<dbReference type="EMBL" id="JAJGCB010000003">
    <property type="protein sequence ID" value="KAJ8993625.1"/>
    <property type="molecule type" value="Genomic_DNA"/>
</dbReference>
<protein>
    <recommendedName>
        <fullName evidence="2">Heterokaryon incompatibility domain-containing protein</fullName>
    </recommendedName>
</protein>
<evidence type="ECO:0000313" key="3">
    <source>
        <dbReference type="EMBL" id="KAJ8993625.1"/>
    </source>
</evidence>
<dbReference type="InterPro" id="IPR010730">
    <property type="entry name" value="HET"/>
</dbReference>
<feature type="domain" description="Heterokaryon incompatibility" evidence="2">
    <location>
        <begin position="105"/>
        <end position="265"/>
    </location>
</feature>